<comment type="caution">
    <text evidence="1">The sequence shown here is derived from an EMBL/GenBank/DDBJ whole genome shotgun (WGS) entry which is preliminary data.</text>
</comment>
<proteinExistence type="predicted"/>
<gene>
    <name evidence="1" type="ORF">H8S53_12815</name>
</gene>
<protein>
    <submittedName>
        <fullName evidence="1">Uncharacterized protein</fullName>
    </submittedName>
</protein>
<reference evidence="1 2" key="1">
    <citation type="submission" date="2020-08" db="EMBL/GenBank/DDBJ databases">
        <title>Genome public.</title>
        <authorList>
            <person name="Liu C."/>
            <person name="Sun Q."/>
        </authorList>
    </citation>
    <scope>NUCLEOTIDE SEQUENCE [LARGE SCALE GENOMIC DNA]</scope>
    <source>
        <strain evidence="1 2">NSJ-21</strain>
    </source>
</reference>
<evidence type="ECO:0000313" key="2">
    <source>
        <dbReference type="Proteomes" id="UP000600230"/>
    </source>
</evidence>
<accession>A0ABR7C3C1</accession>
<dbReference type="EMBL" id="JACOOG010000001">
    <property type="protein sequence ID" value="MBC5592102.1"/>
    <property type="molecule type" value="Genomic_DNA"/>
</dbReference>
<sequence>MDKQMISAHEKMMETMPKEFKRIMSEVEAAVRSGKTRYLISSRRLKPEYERALLGVGYEIRKGRVATQIIW</sequence>
<dbReference type="Proteomes" id="UP000600230">
    <property type="component" value="Unassembled WGS sequence"/>
</dbReference>
<keyword evidence="2" id="KW-1185">Reference proteome</keyword>
<dbReference type="RefSeq" id="WP_119993459.1">
    <property type="nucleotide sequence ID" value="NZ_JACOOG010000001.1"/>
</dbReference>
<evidence type="ECO:0000313" key="1">
    <source>
        <dbReference type="EMBL" id="MBC5592102.1"/>
    </source>
</evidence>
<organism evidence="1 2">
    <name type="scientific">Bacteroides parvus</name>
    <dbReference type="NCBI Taxonomy" id="2763025"/>
    <lineage>
        <taxon>Bacteria</taxon>
        <taxon>Pseudomonadati</taxon>
        <taxon>Bacteroidota</taxon>
        <taxon>Bacteroidia</taxon>
        <taxon>Bacteroidales</taxon>
        <taxon>Bacteroidaceae</taxon>
        <taxon>Bacteroides</taxon>
    </lineage>
</organism>
<name>A0ABR7C3C1_9BACE</name>